<comment type="caution">
    <text evidence="1">The sequence shown here is derived from an EMBL/GenBank/DDBJ whole genome shotgun (WGS) entry which is preliminary data.</text>
</comment>
<reference evidence="2" key="1">
    <citation type="journal article" date="2019" name="Int. J. Syst. Evol. Microbiol.">
        <title>The Global Catalogue of Microorganisms (GCM) 10K type strain sequencing project: providing services to taxonomists for standard genome sequencing and annotation.</title>
        <authorList>
            <consortium name="The Broad Institute Genomics Platform"/>
            <consortium name="The Broad Institute Genome Sequencing Center for Infectious Disease"/>
            <person name="Wu L."/>
            <person name="Ma J."/>
        </authorList>
    </citation>
    <scope>NUCLEOTIDE SEQUENCE [LARGE SCALE GENOMIC DNA]</scope>
    <source>
        <strain evidence="2">CCUG 50349</strain>
    </source>
</reference>
<name>A0ABV9P2Q4_9FLAO</name>
<keyword evidence="2" id="KW-1185">Reference proteome</keyword>
<proteinExistence type="predicted"/>
<accession>A0ABV9P2Q4</accession>
<gene>
    <name evidence="1" type="ORF">ACFO3U_07765</name>
</gene>
<sequence length="80" mass="9213">MKNAVLLLGFLSTVIGCQNKTNSITNTQLKQEKLVQEPYNKRYSWLNGNIMILPDNTYELNIKSSEERDKSVNKPHQSPF</sequence>
<dbReference type="EMBL" id="JBHSGW010000021">
    <property type="protein sequence ID" value="MFC4739888.1"/>
    <property type="molecule type" value="Genomic_DNA"/>
</dbReference>
<evidence type="ECO:0000313" key="2">
    <source>
        <dbReference type="Proteomes" id="UP001595885"/>
    </source>
</evidence>
<evidence type="ECO:0008006" key="3">
    <source>
        <dbReference type="Google" id="ProtNLM"/>
    </source>
</evidence>
<evidence type="ECO:0000313" key="1">
    <source>
        <dbReference type="EMBL" id="MFC4739888.1"/>
    </source>
</evidence>
<organism evidence="1 2">
    <name type="scientific">Flavobacterium ponti</name>
    <dbReference type="NCBI Taxonomy" id="665133"/>
    <lineage>
        <taxon>Bacteria</taxon>
        <taxon>Pseudomonadati</taxon>
        <taxon>Bacteroidota</taxon>
        <taxon>Flavobacteriia</taxon>
        <taxon>Flavobacteriales</taxon>
        <taxon>Flavobacteriaceae</taxon>
        <taxon>Flavobacterium</taxon>
    </lineage>
</organism>
<dbReference type="PROSITE" id="PS51257">
    <property type="entry name" value="PROKAR_LIPOPROTEIN"/>
    <property type="match status" value="1"/>
</dbReference>
<dbReference type="RefSeq" id="WP_379740176.1">
    <property type="nucleotide sequence ID" value="NZ_JBHSGW010000021.1"/>
</dbReference>
<dbReference type="Proteomes" id="UP001595885">
    <property type="component" value="Unassembled WGS sequence"/>
</dbReference>
<protein>
    <recommendedName>
        <fullName evidence="3">Lipoprotein</fullName>
    </recommendedName>
</protein>